<evidence type="ECO:0000313" key="1">
    <source>
        <dbReference type="EMBL" id="DAD83885.1"/>
    </source>
</evidence>
<protein>
    <submittedName>
        <fullName evidence="1">Uncharacterized protein</fullName>
    </submittedName>
</protein>
<proteinExistence type="predicted"/>
<dbReference type="EMBL" id="BK014946">
    <property type="protein sequence ID" value="DAD83885.1"/>
    <property type="molecule type" value="Genomic_DNA"/>
</dbReference>
<name>A0A8S5MND7_9CAUD</name>
<accession>A0A8S5MND7</accession>
<sequence length="131" mass="15475">MFSITDNERLRDAYALLMFMQSDIPASAEKRSAVKNLAATVKMEIRAYNNRPVSNVRIISADYDGRLELVQLPDKLDEAHEMDATNWFLNHHYLKSYNSPYDCTGQEFTNWFYLFRRRGHWFAYHSVSRDV</sequence>
<organism evidence="1">
    <name type="scientific">Myoviridae sp. ctuSi15</name>
    <dbReference type="NCBI Taxonomy" id="2826708"/>
    <lineage>
        <taxon>Viruses</taxon>
        <taxon>Duplodnaviria</taxon>
        <taxon>Heunggongvirae</taxon>
        <taxon>Uroviricota</taxon>
        <taxon>Caudoviricetes</taxon>
    </lineage>
</organism>
<reference evidence="1" key="1">
    <citation type="journal article" date="2021" name="Proc. Natl. Acad. Sci. U.S.A.">
        <title>A Catalog of Tens of Thousands of Viruses from Human Metagenomes Reveals Hidden Associations with Chronic Diseases.</title>
        <authorList>
            <person name="Tisza M.J."/>
            <person name="Buck C.B."/>
        </authorList>
    </citation>
    <scope>NUCLEOTIDE SEQUENCE</scope>
    <source>
        <strain evidence="1">CtuSi15</strain>
    </source>
</reference>